<dbReference type="OrthoDB" id="7691501at2"/>
<protein>
    <submittedName>
        <fullName evidence="2">Lipoprotein</fullName>
    </submittedName>
</protein>
<gene>
    <name evidence="2" type="ORF">AKL17_3645</name>
</gene>
<dbReference type="PROSITE" id="PS51257">
    <property type="entry name" value="PROKAR_LIPOPROTEIN"/>
    <property type="match status" value="1"/>
</dbReference>
<evidence type="ECO:0000313" key="2">
    <source>
        <dbReference type="EMBL" id="AMY70869.1"/>
    </source>
</evidence>
<accession>A0A165STD5</accession>
<dbReference type="EMBL" id="CP012661">
    <property type="protein sequence ID" value="AMY70869.1"/>
    <property type="molecule type" value="Genomic_DNA"/>
</dbReference>
<dbReference type="RefSeq" id="WP_066815569.1">
    <property type="nucleotide sequence ID" value="NZ_CP012661.1"/>
</dbReference>
<evidence type="ECO:0000313" key="3">
    <source>
        <dbReference type="Proteomes" id="UP000076128"/>
    </source>
</evidence>
<keyword evidence="1" id="KW-0732">Signal</keyword>
<name>A0A165STD5_9RHOB</name>
<feature type="signal peptide" evidence="1">
    <location>
        <begin position="1"/>
        <end position="27"/>
    </location>
</feature>
<organism evidence="2 3">
    <name type="scientific">Frigidibacter mobilis</name>
    <dbReference type="NCBI Taxonomy" id="1335048"/>
    <lineage>
        <taxon>Bacteria</taxon>
        <taxon>Pseudomonadati</taxon>
        <taxon>Pseudomonadota</taxon>
        <taxon>Alphaproteobacteria</taxon>
        <taxon>Rhodobacterales</taxon>
        <taxon>Paracoccaceae</taxon>
        <taxon>Frigidibacter</taxon>
    </lineage>
</organism>
<keyword evidence="3" id="KW-1185">Reference proteome</keyword>
<dbReference type="AlphaFoldDB" id="A0A165STD5"/>
<proteinExistence type="predicted"/>
<keyword evidence="2" id="KW-0449">Lipoprotein</keyword>
<feature type="chain" id="PRO_5007866663" evidence="1">
    <location>
        <begin position="28"/>
        <end position="99"/>
    </location>
</feature>
<dbReference type="KEGG" id="daa:AKL17_3645"/>
<dbReference type="Proteomes" id="UP000076128">
    <property type="component" value="Chromosome"/>
</dbReference>
<evidence type="ECO:0000256" key="1">
    <source>
        <dbReference type="SAM" id="SignalP"/>
    </source>
</evidence>
<reference evidence="2 3" key="1">
    <citation type="submission" date="2015-09" db="EMBL/GenBank/DDBJ databases">
        <title>Complete genome sequence of Defluviimonas alba cai42t isolated from an oilfield in Xinjiang.</title>
        <authorList>
            <person name="Geng S."/>
            <person name="Pan X."/>
            <person name="Wu X."/>
        </authorList>
    </citation>
    <scope>NUCLEOTIDE SEQUENCE [LARGE SCALE GENOMIC DNA]</scope>
    <source>
        <strain evidence="3">cai42</strain>
    </source>
</reference>
<sequence length="99" mass="9989">MRLRPGYVLVLAALALAGCSPIPVARAEAVCAERFAAAAPVSGTAKAGVSSNGGTVSGFEVEFAPSVSFGDPSAAYTACVVRKSGEYPTRPLYQRGAAP</sequence>
<dbReference type="STRING" id="1335048.AKL17_3645"/>